<proteinExistence type="predicted"/>
<sequence>MPMSRLCESFQYAYSDSRRSKSSPGRGRTPDRPQDGQQQSYTRHMRNVSATSVSSSDEGPPRNTSRLPSGLKTRLSLLRRSEQKRQQQLDPTRLQPPSARPPVRNPYGRSSWYSTGYENSPCWSLDSVVLDQRPQSAPPPEYDHHPKPCRQHQADPYKGQVAFYKDRISLSPQGRREKEQYESDKQAGCCGLCEIGSVNTVAAWVGSWLTGVGTIMLYGLAATGKCFGGCFH</sequence>
<evidence type="ECO:0000256" key="1">
    <source>
        <dbReference type="SAM" id="MobiDB-lite"/>
    </source>
</evidence>
<gene>
    <name evidence="2" type="ORF">PG991_006637</name>
</gene>
<comment type="caution">
    <text evidence="2">The sequence shown here is derived from an EMBL/GenBank/DDBJ whole genome shotgun (WGS) entry which is preliminary data.</text>
</comment>
<dbReference type="Proteomes" id="UP001396898">
    <property type="component" value="Unassembled WGS sequence"/>
</dbReference>
<organism evidence="2 3">
    <name type="scientific">Apiospora marii</name>
    <dbReference type="NCBI Taxonomy" id="335849"/>
    <lineage>
        <taxon>Eukaryota</taxon>
        <taxon>Fungi</taxon>
        <taxon>Dikarya</taxon>
        <taxon>Ascomycota</taxon>
        <taxon>Pezizomycotina</taxon>
        <taxon>Sordariomycetes</taxon>
        <taxon>Xylariomycetidae</taxon>
        <taxon>Amphisphaeriales</taxon>
        <taxon>Apiosporaceae</taxon>
        <taxon>Apiospora</taxon>
    </lineage>
</organism>
<dbReference type="EMBL" id="JAQQWI010000008">
    <property type="protein sequence ID" value="KAK8023398.1"/>
    <property type="molecule type" value="Genomic_DNA"/>
</dbReference>
<protein>
    <submittedName>
        <fullName evidence="2">Uncharacterized protein</fullName>
    </submittedName>
</protein>
<evidence type="ECO:0000313" key="2">
    <source>
        <dbReference type="EMBL" id="KAK8023398.1"/>
    </source>
</evidence>
<name>A0ABR1RZW2_9PEZI</name>
<keyword evidence="3" id="KW-1185">Reference proteome</keyword>
<accession>A0ABR1RZW2</accession>
<evidence type="ECO:0000313" key="3">
    <source>
        <dbReference type="Proteomes" id="UP001396898"/>
    </source>
</evidence>
<reference evidence="2 3" key="1">
    <citation type="submission" date="2023-01" db="EMBL/GenBank/DDBJ databases">
        <title>Analysis of 21 Apiospora genomes using comparative genomics revels a genus with tremendous synthesis potential of carbohydrate active enzymes and secondary metabolites.</title>
        <authorList>
            <person name="Sorensen T."/>
        </authorList>
    </citation>
    <scope>NUCLEOTIDE SEQUENCE [LARGE SCALE GENOMIC DNA]</scope>
    <source>
        <strain evidence="2 3">CBS 20057</strain>
    </source>
</reference>
<feature type="region of interest" description="Disordered" evidence="1">
    <location>
        <begin position="1"/>
        <end position="111"/>
    </location>
</feature>
<feature type="compositionally biased region" description="Polar residues" evidence="1">
    <location>
        <begin position="35"/>
        <end position="67"/>
    </location>
</feature>